<dbReference type="OrthoDB" id="410104at2759"/>
<sequence>MSAIFNDYCNHRLRILFFLTYDEAQNAFIPGRMITNNVLIAYEMLHALKRKKAGNKALLL</sequence>
<dbReference type="Proteomes" id="UP000325315">
    <property type="component" value="Unassembled WGS sequence"/>
</dbReference>
<protein>
    <submittedName>
        <fullName evidence="1">WD repeat-containing protein 3-like</fullName>
    </submittedName>
</protein>
<keyword evidence="2" id="KW-1185">Reference proteome</keyword>
<reference evidence="2" key="1">
    <citation type="journal article" date="2019" name="Plant Biotechnol. J.">
        <title>Genome sequencing of the Australian wild diploid species Gossypium australe highlights disease resistance and delayed gland morphogenesis.</title>
        <authorList>
            <person name="Cai Y."/>
            <person name="Cai X."/>
            <person name="Wang Q."/>
            <person name="Wang P."/>
            <person name="Zhang Y."/>
            <person name="Cai C."/>
            <person name="Xu Y."/>
            <person name="Wang K."/>
            <person name="Zhou Z."/>
            <person name="Wang C."/>
            <person name="Geng S."/>
            <person name="Li B."/>
            <person name="Dong Q."/>
            <person name="Hou Y."/>
            <person name="Wang H."/>
            <person name="Ai P."/>
            <person name="Liu Z."/>
            <person name="Yi F."/>
            <person name="Sun M."/>
            <person name="An G."/>
            <person name="Cheng J."/>
            <person name="Zhang Y."/>
            <person name="Shi Q."/>
            <person name="Xie Y."/>
            <person name="Shi X."/>
            <person name="Chang Y."/>
            <person name="Huang F."/>
            <person name="Chen Y."/>
            <person name="Hong S."/>
            <person name="Mi L."/>
            <person name="Sun Q."/>
            <person name="Zhang L."/>
            <person name="Zhou B."/>
            <person name="Peng R."/>
            <person name="Zhang X."/>
            <person name="Liu F."/>
        </authorList>
    </citation>
    <scope>NUCLEOTIDE SEQUENCE [LARGE SCALE GENOMIC DNA]</scope>
    <source>
        <strain evidence="2">cv. PA1801</strain>
    </source>
</reference>
<dbReference type="EMBL" id="SMMG02000004">
    <property type="protein sequence ID" value="KAA3476923.1"/>
    <property type="molecule type" value="Genomic_DNA"/>
</dbReference>
<evidence type="ECO:0000313" key="2">
    <source>
        <dbReference type="Proteomes" id="UP000325315"/>
    </source>
</evidence>
<evidence type="ECO:0000313" key="1">
    <source>
        <dbReference type="EMBL" id="KAA3476923.1"/>
    </source>
</evidence>
<dbReference type="AlphaFoldDB" id="A0A5B6W6K3"/>
<accession>A0A5B6W6K3</accession>
<name>A0A5B6W6K3_9ROSI</name>
<proteinExistence type="predicted"/>
<organism evidence="1 2">
    <name type="scientific">Gossypium australe</name>
    <dbReference type="NCBI Taxonomy" id="47621"/>
    <lineage>
        <taxon>Eukaryota</taxon>
        <taxon>Viridiplantae</taxon>
        <taxon>Streptophyta</taxon>
        <taxon>Embryophyta</taxon>
        <taxon>Tracheophyta</taxon>
        <taxon>Spermatophyta</taxon>
        <taxon>Magnoliopsida</taxon>
        <taxon>eudicotyledons</taxon>
        <taxon>Gunneridae</taxon>
        <taxon>Pentapetalae</taxon>
        <taxon>rosids</taxon>
        <taxon>malvids</taxon>
        <taxon>Malvales</taxon>
        <taxon>Malvaceae</taxon>
        <taxon>Malvoideae</taxon>
        <taxon>Gossypium</taxon>
    </lineage>
</organism>
<comment type="caution">
    <text evidence="1">The sequence shown here is derived from an EMBL/GenBank/DDBJ whole genome shotgun (WGS) entry which is preliminary data.</text>
</comment>
<gene>
    <name evidence="1" type="ORF">EPI10_010854</name>
</gene>